<accession>A0AAV4TPA3</accession>
<name>A0AAV4TPA3_CAEEX</name>
<reference evidence="1 2" key="1">
    <citation type="submission" date="2021-06" db="EMBL/GenBank/DDBJ databases">
        <title>Caerostris extrusa draft genome.</title>
        <authorList>
            <person name="Kono N."/>
            <person name="Arakawa K."/>
        </authorList>
    </citation>
    <scope>NUCLEOTIDE SEQUENCE [LARGE SCALE GENOMIC DNA]</scope>
</reference>
<dbReference type="Proteomes" id="UP001054945">
    <property type="component" value="Unassembled WGS sequence"/>
</dbReference>
<evidence type="ECO:0000313" key="2">
    <source>
        <dbReference type="Proteomes" id="UP001054945"/>
    </source>
</evidence>
<proteinExistence type="predicted"/>
<comment type="caution">
    <text evidence="1">The sequence shown here is derived from an EMBL/GenBank/DDBJ whole genome shotgun (WGS) entry which is preliminary data.</text>
</comment>
<gene>
    <name evidence="1" type="ORF">CEXT_511191</name>
</gene>
<evidence type="ECO:0000313" key="1">
    <source>
        <dbReference type="EMBL" id="GIY46787.1"/>
    </source>
</evidence>
<dbReference type="AlphaFoldDB" id="A0AAV4TPA3"/>
<keyword evidence="2" id="KW-1185">Reference proteome</keyword>
<sequence>MEGVEGSIPSRRCQREKVNYAGGWASSFLSLDAPFCCVLADFFVRTRPRLFSLFLVAKWRTPRVFRALFWLEPAAARDTDYCNPFYVWFEMVLQMESELNRFDRK</sequence>
<dbReference type="EMBL" id="BPLR01011481">
    <property type="protein sequence ID" value="GIY46787.1"/>
    <property type="molecule type" value="Genomic_DNA"/>
</dbReference>
<protein>
    <submittedName>
        <fullName evidence="1">Uncharacterized protein</fullName>
    </submittedName>
</protein>
<organism evidence="1 2">
    <name type="scientific">Caerostris extrusa</name>
    <name type="common">Bark spider</name>
    <name type="synonym">Caerostris bankana</name>
    <dbReference type="NCBI Taxonomy" id="172846"/>
    <lineage>
        <taxon>Eukaryota</taxon>
        <taxon>Metazoa</taxon>
        <taxon>Ecdysozoa</taxon>
        <taxon>Arthropoda</taxon>
        <taxon>Chelicerata</taxon>
        <taxon>Arachnida</taxon>
        <taxon>Araneae</taxon>
        <taxon>Araneomorphae</taxon>
        <taxon>Entelegynae</taxon>
        <taxon>Araneoidea</taxon>
        <taxon>Araneidae</taxon>
        <taxon>Caerostris</taxon>
    </lineage>
</organism>